<dbReference type="EMBL" id="PDND01000109">
    <property type="protein sequence ID" value="PGH31942.1"/>
    <property type="molecule type" value="Genomic_DNA"/>
</dbReference>
<evidence type="ECO:0000313" key="4">
    <source>
        <dbReference type="Proteomes" id="UP000226031"/>
    </source>
</evidence>
<evidence type="ECO:0000313" key="3">
    <source>
        <dbReference type="EMBL" id="PGH31942.1"/>
    </source>
</evidence>
<feature type="region of interest" description="Disordered" evidence="1">
    <location>
        <begin position="492"/>
        <end position="511"/>
    </location>
</feature>
<dbReference type="InterPro" id="IPR036047">
    <property type="entry name" value="F-box-like_dom_sf"/>
</dbReference>
<evidence type="ECO:0000259" key="2">
    <source>
        <dbReference type="PROSITE" id="PS50181"/>
    </source>
</evidence>
<sequence>MLSSLPTEILIAILSELTDRNDLENLCTVSKHISSVATPLLYQTVIVTINGTPVKRIPRAAKCDKPFHLLHFTKHIRIWPKRRVPDGDRIEESTGNDQQDDGMLDDEELSEIELHDKKRWITCCDSSIKNQVLSVLIRCKEGGLKSFSWELGTCVPDQILGDGGYLGIRQRDLISMHLITGDNYPLNTSGYNFEPFTKLTKLYWTITPNKKYIPTLRGCFKVLSPQLVVLELKCKCTRCYHMMLDDLSDDFPGSPQRGKKFDFPALRHLSLSSISFDNAEKESVSSYNFYSLRSLRLCFCPGWGKFLEHATTSSASSQQKVHLKSLEIQFGSDYNNSFGEVQIITTFLGSFEGLEELFISTGESRDTLDVWYSLARHKHTLRILVHHQRIDSLPSDDLRDSGDLSLEPEDIERFRKDPALINPFSDLNLEFIGISCDLENLRPIISPLTEKQSLKVLHIRQSGSDVWHFRRGRFRPRRIAGFTVSLHSDVEDDLDTSDSDTSTIEDSNKPLTEDNLFPRNTPHLHEFAQWAFGPNGFQSLQALVFGDFSCEGLYSEGHLIICRNIEDTKHAGKPHPYFYRFITEKDSGLLSFLVNQYSHALQACPTNTDIENSRF</sequence>
<proteinExistence type="predicted"/>
<dbReference type="Pfam" id="PF12937">
    <property type="entry name" value="F-box-like"/>
    <property type="match status" value="1"/>
</dbReference>
<reference evidence="3 4" key="1">
    <citation type="submission" date="2017-10" db="EMBL/GenBank/DDBJ databases">
        <title>Comparative genomics in systemic dimorphic fungi from Ajellomycetaceae.</title>
        <authorList>
            <person name="Munoz J.F."/>
            <person name="Mcewen J.G."/>
            <person name="Clay O.K."/>
            <person name="Cuomo C.A."/>
        </authorList>
    </citation>
    <scope>NUCLEOTIDE SEQUENCE [LARGE SCALE GENOMIC DNA]</scope>
    <source>
        <strain evidence="3 4">UAMH4076</strain>
    </source>
</reference>
<organism evidence="3 4">
    <name type="scientific">[Emmonsia] crescens</name>
    <dbReference type="NCBI Taxonomy" id="73230"/>
    <lineage>
        <taxon>Eukaryota</taxon>
        <taxon>Fungi</taxon>
        <taxon>Dikarya</taxon>
        <taxon>Ascomycota</taxon>
        <taxon>Pezizomycotina</taxon>
        <taxon>Eurotiomycetes</taxon>
        <taxon>Eurotiomycetidae</taxon>
        <taxon>Onygenales</taxon>
        <taxon>Ajellomycetaceae</taxon>
        <taxon>Emergomyces</taxon>
    </lineage>
</organism>
<feature type="domain" description="F-box" evidence="2">
    <location>
        <begin position="1"/>
        <end position="45"/>
    </location>
</feature>
<dbReference type="VEuPathDB" id="FungiDB:EMCG_04842"/>
<dbReference type="InterPro" id="IPR001810">
    <property type="entry name" value="F-box_dom"/>
</dbReference>
<dbReference type="AlphaFoldDB" id="A0A2B7ZG00"/>
<keyword evidence="4" id="KW-1185">Reference proteome</keyword>
<dbReference type="VEuPathDB" id="FungiDB:EMCG_04841"/>
<dbReference type="Proteomes" id="UP000226031">
    <property type="component" value="Unassembled WGS sequence"/>
</dbReference>
<gene>
    <name evidence="3" type="ORF">GX50_05270</name>
</gene>
<name>A0A2B7ZG00_9EURO</name>
<dbReference type="SUPFAM" id="SSF81383">
    <property type="entry name" value="F-box domain"/>
    <property type="match status" value="1"/>
</dbReference>
<comment type="caution">
    <text evidence="3">The sequence shown here is derived from an EMBL/GenBank/DDBJ whole genome shotgun (WGS) entry which is preliminary data.</text>
</comment>
<evidence type="ECO:0000256" key="1">
    <source>
        <dbReference type="SAM" id="MobiDB-lite"/>
    </source>
</evidence>
<dbReference type="PROSITE" id="PS50181">
    <property type="entry name" value="FBOX"/>
    <property type="match status" value="1"/>
</dbReference>
<accession>A0A2B7ZG00</accession>
<protein>
    <recommendedName>
        <fullName evidence="2">F-box domain-containing protein</fullName>
    </recommendedName>
</protein>